<dbReference type="STRING" id="870482.SAMN04487987_10898"/>
<name>A0A1I1R2C9_9FLAO</name>
<keyword evidence="1" id="KW-0472">Membrane</keyword>
<reference evidence="3" key="1">
    <citation type="submission" date="2016-10" db="EMBL/GenBank/DDBJ databases">
        <authorList>
            <person name="Varghese N."/>
            <person name="Submissions S."/>
        </authorList>
    </citation>
    <scope>NUCLEOTIDE SEQUENCE [LARGE SCALE GENOMIC DNA]</scope>
    <source>
        <strain evidence="3">DSM 25730</strain>
    </source>
</reference>
<dbReference type="RefSeq" id="WP_092852641.1">
    <property type="nucleotide sequence ID" value="NZ_FOMI01000008.1"/>
</dbReference>
<proteinExistence type="predicted"/>
<keyword evidence="3" id="KW-1185">Reference proteome</keyword>
<dbReference type="EMBL" id="FOMI01000008">
    <property type="protein sequence ID" value="SFD28544.1"/>
    <property type="molecule type" value="Genomic_DNA"/>
</dbReference>
<sequence>MTIFKHIKPKNERIKVNVGIKTLKQIIDSKEKKIHFKWLSEDSFIISLNFSFGSSRLFDTHYANTKSDIIATGTLKAINDFETEINLTTKSKYWLMYLLLPPIGMLLIEFIFNLGIPVAFFFLFPILYILIVYVVQQEDKKLLKRFKELLKQ</sequence>
<evidence type="ECO:0000256" key="1">
    <source>
        <dbReference type="SAM" id="Phobius"/>
    </source>
</evidence>
<feature type="transmembrane region" description="Helical" evidence="1">
    <location>
        <begin position="94"/>
        <end position="112"/>
    </location>
</feature>
<evidence type="ECO:0000313" key="2">
    <source>
        <dbReference type="EMBL" id="SFD28544.1"/>
    </source>
</evidence>
<protein>
    <submittedName>
        <fullName evidence="2">Uncharacterized protein</fullName>
    </submittedName>
</protein>
<dbReference type="Proteomes" id="UP000199439">
    <property type="component" value="Unassembled WGS sequence"/>
</dbReference>
<gene>
    <name evidence="2" type="ORF">SAMN04487987_10898</name>
</gene>
<evidence type="ECO:0000313" key="3">
    <source>
        <dbReference type="Proteomes" id="UP000199439"/>
    </source>
</evidence>
<dbReference type="OrthoDB" id="1450277at2"/>
<accession>A0A1I1R2C9</accession>
<feature type="transmembrane region" description="Helical" evidence="1">
    <location>
        <begin position="118"/>
        <end position="135"/>
    </location>
</feature>
<keyword evidence="1" id="KW-1133">Transmembrane helix</keyword>
<keyword evidence="1" id="KW-0812">Transmembrane</keyword>
<organism evidence="2 3">
    <name type="scientific">Algibacter pectinivorans</name>
    <dbReference type="NCBI Taxonomy" id="870482"/>
    <lineage>
        <taxon>Bacteria</taxon>
        <taxon>Pseudomonadati</taxon>
        <taxon>Bacteroidota</taxon>
        <taxon>Flavobacteriia</taxon>
        <taxon>Flavobacteriales</taxon>
        <taxon>Flavobacteriaceae</taxon>
        <taxon>Algibacter</taxon>
    </lineage>
</organism>
<dbReference type="AlphaFoldDB" id="A0A1I1R2C9"/>